<dbReference type="AlphaFoldDB" id="A0A8S1WYG3"/>
<keyword evidence="2" id="KW-1185">Reference proteome</keyword>
<dbReference type="Proteomes" id="UP000683925">
    <property type="component" value="Unassembled WGS sequence"/>
</dbReference>
<evidence type="ECO:0000313" key="2">
    <source>
        <dbReference type="Proteomes" id="UP000683925"/>
    </source>
</evidence>
<accession>A0A8S1WYG3</accession>
<sequence length="73" mass="8569">MRNCQEKNQLIILNIIQQSLNCQALDDKEIHNWRLKFKASSQAYDDLDSCTKNTCQTYFNLITFIILNRLSEG</sequence>
<name>A0A8S1WYG3_PAROT</name>
<dbReference type="EMBL" id="CAJJDP010000108">
    <property type="protein sequence ID" value="CAD8195114.1"/>
    <property type="molecule type" value="Genomic_DNA"/>
</dbReference>
<reference evidence="1" key="1">
    <citation type="submission" date="2021-01" db="EMBL/GenBank/DDBJ databases">
        <authorList>
            <consortium name="Genoscope - CEA"/>
            <person name="William W."/>
        </authorList>
    </citation>
    <scope>NUCLEOTIDE SEQUENCE</scope>
</reference>
<organism evidence="1 2">
    <name type="scientific">Paramecium octaurelia</name>
    <dbReference type="NCBI Taxonomy" id="43137"/>
    <lineage>
        <taxon>Eukaryota</taxon>
        <taxon>Sar</taxon>
        <taxon>Alveolata</taxon>
        <taxon>Ciliophora</taxon>
        <taxon>Intramacronucleata</taxon>
        <taxon>Oligohymenophorea</taxon>
        <taxon>Peniculida</taxon>
        <taxon>Parameciidae</taxon>
        <taxon>Paramecium</taxon>
    </lineage>
</organism>
<gene>
    <name evidence="1" type="ORF">POCTA_138.1.T1080117</name>
</gene>
<protein>
    <submittedName>
        <fullName evidence="1">Uncharacterized protein</fullName>
    </submittedName>
</protein>
<comment type="caution">
    <text evidence="1">The sequence shown here is derived from an EMBL/GenBank/DDBJ whole genome shotgun (WGS) entry which is preliminary data.</text>
</comment>
<evidence type="ECO:0000313" key="1">
    <source>
        <dbReference type="EMBL" id="CAD8195114.1"/>
    </source>
</evidence>
<proteinExistence type="predicted"/>